<accession>A0ABW9MBN6</accession>
<dbReference type="NCBIfam" id="NF038196">
    <property type="entry name" value="ferrodoxin_EFR1"/>
    <property type="match status" value="1"/>
</dbReference>
<dbReference type="Gene3D" id="3.40.50.360">
    <property type="match status" value="1"/>
</dbReference>
<reference evidence="2 3" key="1">
    <citation type="journal article" date="2025" name="Anaerobe">
        <title>Description of Anaerococcus kampingiae sp. nov., Anaerococcus groningensis sp. nov., Anaerococcus martiniensis sp. nov., and Anaerococcus cruorum sp. nov., isolated from human clinical specimens.</title>
        <authorList>
            <person name="Boiten K.E."/>
            <person name="Meijer J."/>
            <person name="van Wezel E.M."/>
            <person name="Veloo A.C.M."/>
        </authorList>
    </citation>
    <scope>NUCLEOTIDE SEQUENCE [LARGE SCALE GENOMIC DNA]</scope>
    <source>
        <strain evidence="2 3">ENR0874</strain>
    </source>
</reference>
<dbReference type="RefSeq" id="WP_410035330.1">
    <property type="nucleotide sequence ID" value="NZ_JBGMEF010000015.1"/>
</dbReference>
<dbReference type="InterPro" id="IPR017896">
    <property type="entry name" value="4Fe4S_Fe-S-bd"/>
</dbReference>
<evidence type="ECO:0000313" key="2">
    <source>
        <dbReference type="EMBL" id="MFO3666747.1"/>
    </source>
</evidence>
<protein>
    <submittedName>
        <fullName evidence="2">EFR1 family ferrodoxin</fullName>
    </submittedName>
</protein>
<comment type="caution">
    <text evidence="2">The sequence shown here is derived from an EMBL/GenBank/DDBJ whole genome shotgun (WGS) entry which is preliminary data.</text>
</comment>
<keyword evidence="3" id="KW-1185">Reference proteome</keyword>
<gene>
    <name evidence="2" type="ORF">ACCQ42_03055</name>
</gene>
<name>A0ABW9MBN6_9FIRM</name>
<dbReference type="InterPro" id="IPR047964">
    <property type="entry name" value="EFR1-like"/>
</dbReference>
<proteinExistence type="predicted"/>
<dbReference type="EMBL" id="JBGMEF010000015">
    <property type="protein sequence ID" value="MFO3666747.1"/>
    <property type="molecule type" value="Genomic_DNA"/>
</dbReference>
<dbReference type="PROSITE" id="PS51379">
    <property type="entry name" value="4FE4S_FER_2"/>
    <property type="match status" value="1"/>
</dbReference>
<dbReference type="Proteomes" id="UP001637994">
    <property type="component" value="Unassembled WGS sequence"/>
</dbReference>
<dbReference type="InterPro" id="IPR029039">
    <property type="entry name" value="Flavoprotein-like_sf"/>
</dbReference>
<dbReference type="Gene3D" id="3.30.70.20">
    <property type="match status" value="1"/>
</dbReference>
<organism evidence="2 3">
    <name type="scientific">Anaerococcus kampingae</name>
    <dbReference type="NCBI Taxonomy" id="3115614"/>
    <lineage>
        <taxon>Bacteria</taxon>
        <taxon>Bacillati</taxon>
        <taxon>Bacillota</taxon>
        <taxon>Tissierellia</taxon>
        <taxon>Tissierellales</taxon>
        <taxon>Peptoniphilaceae</taxon>
        <taxon>Anaerococcus</taxon>
    </lineage>
</organism>
<evidence type="ECO:0000259" key="1">
    <source>
        <dbReference type="PROSITE" id="PS51379"/>
    </source>
</evidence>
<dbReference type="SUPFAM" id="SSF54862">
    <property type="entry name" value="4Fe-4S ferredoxins"/>
    <property type="match status" value="1"/>
</dbReference>
<dbReference type="SUPFAM" id="SSF52218">
    <property type="entry name" value="Flavoproteins"/>
    <property type="match status" value="1"/>
</dbReference>
<evidence type="ECO:0000313" key="3">
    <source>
        <dbReference type="Proteomes" id="UP001637994"/>
    </source>
</evidence>
<feature type="domain" description="4Fe-4S ferredoxin-type" evidence="1">
    <location>
        <begin position="180"/>
        <end position="209"/>
    </location>
</feature>
<sequence>MILYFSGTGNSEYLARNMASCLDDQLIDLFTYSKEGKSGIFDSDEPFVLVSPTYSWRLPRFLSEFLTTCTFKGSRDFYVLMTYGDSCGNAYKYIEKDMDKLGLNFMGLYGIKMPENYILLFDLDSDDLNKKIIADGIREVGKIATYIKNKQAFPKKGVGLVGKFQSSIINPIFFKFIVKDKKFYATDKCISCGLCSKECVLNNISYEDGKPAWNSRCTHCSTCISKFPKATIEYGKKTKGKKRYLVSKLLDNKNQHNDKKCN</sequence>